<name>A0A4Z0Z269_9PEZI</name>
<dbReference type="SUPFAM" id="SSF48576">
    <property type="entry name" value="Terpenoid synthases"/>
    <property type="match status" value="1"/>
</dbReference>
<accession>A0A4Z0Z269</accession>
<gene>
    <name evidence="3" type="ORF">E0Z10_g5063</name>
</gene>
<feature type="domain" description="DUF1989" evidence="2">
    <location>
        <begin position="434"/>
        <end position="616"/>
    </location>
</feature>
<dbReference type="Proteomes" id="UP000297716">
    <property type="component" value="Unassembled WGS sequence"/>
</dbReference>
<evidence type="ECO:0000313" key="4">
    <source>
        <dbReference type="Proteomes" id="UP000297716"/>
    </source>
</evidence>
<dbReference type="PANTHER" id="PTHR31527:SF0">
    <property type="entry name" value="RE64534P"/>
    <property type="match status" value="1"/>
</dbReference>
<dbReference type="Pfam" id="PF09347">
    <property type="entry name" value="DUF1989"/>
    <property type="match status" value="1"/>
</dbReference>
<dbReference type="EMBL" id="SKBN01000086">
    <property type="protein sequence ID" value="TGJ83696.1"/>
    <property type="molecule type" value="Genomic_DNA"/>
</dbReference>
<evidence type="ECO:0000256" key="1">
    <source>
        <dbReference type="SAM" id="MobiDB-lite"/>
    </source>
</evidence>
<dbReference type="OrthoDB" id="504708at2759"/>
<dbReference type="AlphaFoldDB" id="A0A4Z0Z269"/>
<comment type="caution">
    <text evidence="3">The sequence shown here is derived from an EMBL/GenBank/DDBJ whole genome shotgun (WGS) entry which is preliminary data.</text>
</comment>
<dbReference type="InterPro" id="IPR008949">
    <property type="entry name" value="Isoprenoid_synthase_dom_sf"/>
</dbReference>
<protein>
    <recommendedName>
        <fullName evidence="2">DUF1989 domain-containing protein</fullName>
    </recommendedName>
</protein>
<dbReference type="Gene3D" id="1.10.600.10">
    <property type="entry name" value="Farnesyl Diphosphate Synthase"/>
    <property type="match status" value="1"/>
</dbReference>
<feature type="region of interest" description="Disordered" evidence="1">
    <location>
        <begin position="383"/>
        <end position="409"/>
    </location>
</feature>
<proteinExistence type="predicted"/>
<evidence type="ECO:0000259" key="2">
    <source>
        <dbReference type="Pfam" id="PF09347"/>
    </source>
</evidence>
<dbReference type="STRING" id="37992.A0A4Z0Z269"/>
<reference evidence="3 4" key="1">
    <citation type="submission" date="2019-03" db="EMBL/GenBank/DDBJ databases">
        <title>Draft genome sequence of Xylaria hypoxylon DSM 108379, a ubiquitous saprotrophic-parasitic fungi on hardwood.</title>
        <authorList>
            <person name="Buettner E."/>
            <person name="Leonhardt S."/>
            <person name="Gebauer A.M."/>
            <person name="Liers C."/>
            <person name="Hofrichter M."/>
            <person name="Kellner H."/>
        </authorList>
    </citation>
    <scope>NUCLEOTIDE SEQUENCE [LARGE SCALE GENOMIC DNA]</scope>
    <source>
        <strain evidence="3 4">DSM 108379</strain>
    </source>
</reference>
<evidence type="ECO:0000313" key="3">
    <source>
        <dbReference type="EMBL" id="TGJ83696.1"/>
    </source>
</evidence>
<organism evidence="3 4">
    <name type="scientific">Xylaria hypoxylon</name>
    <dbReference type="NCBI Taxonomy" id="37992"/>
    <lineage>
        <taxon>Eukaryota</taxon>
        <taxon>Fungi</taxon>
        <taxon>Dikarya</taxon>
        <taxon>Ascomycota</taxon>
        <taxon>Pezizomycotina</taxon>
        <taxon>Sordariomycetes</taxon>
        <taxon>Xylariomycetidae</taxon>
        <taxon>Xylariales</taxon>
        <taxon>Xylariaceae</taxon>
        <taxon>Xylaria</taxon>
    </lineage>
</organism>
<dbReference type="PANTHER" id="PTHR31527">
    <property type="entry name" value="RE64534P"/>
    <property type="match status" value="1"/>
</dbReference>
<dbReference type="InterPro" id="IPR018959">
    <property type="entry name" value="DUF1989"/>
</dbReference>
<keyword evidence="4" id="KW-1185">Reference proteome</keyword>
<dbReference type="Pfam" id="PF19086">
    <property type="entry name" value="Terpene_syn_C_2"/>
    <property type="match status" value="1"/>
</dbReference>
<sequence>MHTFNQRMLLAQRLTGQKLVIPDMRPVLSHWPCGQHEDYEVVKNAVDKRFAMLASGKNRKAISDADPALLAARWWPTASTRSYRVMTDLVIWFGMWDDVIEQLADDTAESLRISTKDFIHSALSGAEDNKTIVTGNPLIQSFQPIANEARAFYNEDQRRILLEHFDRYIDATRLEAEAERSSDIPSLKEYWEVRILTSGMGTLLGLSEYALQVQLPPSFVQSEAYSTLWVTTVVINSIVNDLLSLKKEMKAQSVVNSIAILFNQYNDLDVAVAMSLDHTRQLVALFDSTADDVLSSSDTFEACELDAIAQVIDLMRTVNTGNLEWSSYLPTKSEVSKAVHRCGVQSLKANKHEIVAVSDKRIKARDSVPHISRVRDLAAMSLSPEEANARREARKPIAKPKPAYLPTAGSPLSIDEDLYAQIRDAPRLKNDEFVIPIRSGRAWKAEAGSIIRISTPEGPQVGDLNIWNAHNPRERFWASRTKQLHSSHVSSGDRLWSIAPYMRPLVTILHDTLSWYGADEHGGRVHDLLGTGCDPYINAVLTSGEGDGEQNKYYDFHCRSNLTRAVLPYGLAEHDIHDVINLFQVTGLDEQGRYFMNPCPAGAGDYIEFVAEQDVLMALSTCPGGDLSLWGFGAASEKEMIKCCRPLKVEVFRLQDDGLLERNGWKPAEVSPYRGMHGMMVPQGEYQSKP</sequence>